<comment type="caution">
    <text evidence="2">The sequence shown here is derived from an EMBL/GenBank/DDBJ whole genome shotgun (WGS) entry which is preliminary data.</text>
</comment>
<dbReference type="GO" id="GO:0004525">
    <property type="term" value="F:ribonuclease III activity"/>
    <property type="evidence" value="ECO:0007669"/>
    <property type="project" value="InterPro"/>
</dbReference>
<accession>A0A8K0LAR4</accession>
<organism evidence="2 3">
    <name type="scientific">Elsinoe batatas</name>
    <dbReference type="NCBI Taxonomy" id="2601811"/>
    <lineage>
        <taxon>Eukaryota</taxon>
        <taxon>Fungi</taxon>
        <taxon>Dikarya</taxon>
        <taxon>Ascomycota</taxon>
        <taxon>Pezizomycotina</taxon>
        <taxon>Dothideomycetes</taxon>
        <taxon>Dothideomycetidae</taxon>
        <taxon>Myriangiales</taxon>
        <taxon>Elsinoaceae</taxon>
        <taxon>Elsinoe</taxon>
    </lineage>
</organism>
<dbReference type="InterPro" id="IPR036389">
    <property type="entry name" value="RNase_III_sf"/>
</dbReference>
<name>A0A8K0LAR4_9PEZI</name>
<dbReference type="Gene3D" id="1.10.1520.10">
    <property type="entry name" value="Ribonuclease III domain"/>
    <property type="match status" value="1"/>
</dbReference>
<gene>
    <name evidence="2" type="ORF">KVT40_001192</name>
</gene>
<reference evidence="2" key="1">
    <citation type="submission" date="2021-07" db="EMBL/GenBank/DDBJ databases">
        <title>Elsinoe batatas strain:CRI-CJ2 Genome sequencing and assembly.</title>
        <authorList>
            <person name="Huang L."/>
        </authorList>
    </citation>
    <scope>NUCLEOTIDE SEQUENCE</scope>
    <source>
        <strain evidence="2">CRI-CJ2</strain>
    </source>
</reference>
<evidence type="ECO:0000313" key="2">
    <source>
        <dbReference type="EMBL" id="KAG8632052.1"/>
    </source>
</evidence>
<dbReference type="SUPFAM" id="SSF69065">
    <property type="entry name" value="RNase III domain-like"/>
    <property type="match status" value="1"/>
</dbReference>
<protein>
    <recommendedName>
        <fullName evidence="1">RNase III domain-containing protein</fullName>
    </recommendedName>
</protein>
<dbReference type="Pfam" id="PF00636">
    <property type="entry name" value="Ribonuclease_3"/>
    <property type="match status" value="1"/>
</dbReference>
<evidence type="ECO:0000313" key="3">
    <source>
        <dbReference type="Proteomes" id="UP000809789"/>
    </source>
</evidence>
<dbReference type="AlphaFoldDB" id="A0A8K0LAR4"/>
<dbReference type="InterPro" id="IPR000999">
    <property type="entry name" value="RNase_III_dom"/>
</dbReference>
<dbReference type="EMBL" id="JAESVG020000001">
    <property type="protein sequence ID" value="KAG8632052.1"/>
    <property type="molecule type" value="Genomic_DNA"/>
</dbReference>
<evidence type="ECO:0000259" key="1">
    <source>
        <dbReference type="Pfam" id="PF00636"/>
    </source>
</evidence>
<dbReference type="OrthoDB" id="67027at2759"/>
<feature type="domain" description="RNase III" evidence="1">
    <location>
        <begin position="50"/>
        <end position="134"/>
    </location>
</feature>
<dbReference type="Proteomes" id="UP000809789">
    <property type="component" value="Unassembled WGS sequence"/>
</dbReference>
<keyword evidence="3" id="KW-1185">Reference proteome</keyword>
<proteinExistence type="predicted"/>
<sequence>MAASRQQSVTAVCAILDTKLNESFVWEAMQMPGNGVANIDGRPLHKGHKALAMVGDAHIRAILVESFYRRGFTPETINNNAQSRLGNEDLAGVCDRLGLTQHININPANRGAIGWRVKAGIVEALIGAAYLSGGSARARKIMTVMGLIGNVTNLSQTPSFHALYDESRDSCVHADAPWVVDEEVADGPFGTDFRVTHLACLEGTIPAG</sequence>
<dbReference type="GO" id="GO:0006396">
    <property type="term" value="P:RNA processing"/>
    <property type="evidence" value="ECO:0007669"/>
    <property type="project" value="InterPro"/>
</dbReference>